<feature type="region of interest" description="Disordered" evidence="1">
    <location>
        <begin position="1"/>
        <end position="95"/>
    </location>
</feature>
<proteinExistence type="predicted"/>
<dbReference type="AlphaFoldDB" id="A0A6J4UQ71"/>
<feature type="compositionally biased region" description="Basic residues" evidence="1">
    <location>
        <begin position="329"/>
        <end position="338"/>
    </location>
</feature>
<gene>
    <name evidence="2" type="ORF">AVDCRST_MAG49-3001</name>
</gene>
<feature type="compositionally biased region" description="Basic residues" evidence="1">
    <location>
        <begin position="346"/>
        <end position="369"/>
    </location>
</feature>
<dbReference type="EMBL" id="CADCWG010000146">
    <property type="protein sequence ID" value="CAA9556778.1"/>
    <property type="molecule type" value="Genomic_DNA"/>
</dbReference>
<feature type="compositionally biased region" description="Basic residues" evidence="1">
    <location>
        <begin position="181"/>
        <end position="195"/>
    </location>
</feature>
<name>A0A6J4UQ71_9BACT</name>
<feature type="non-terminal residue" evidence="2">
    <location>
        <position position="390"/>
    </location>
</feature>
<reference evidence="2" key="1">
    <citation type="submission" date="2020-02" db="EMBL/GenBank/DDBJ databases">
        <authorList>
            <person name="Meier V. D."/>
        </authorList>
    </citation>
    <scope>NUCLEOTIDE SEQUENCE</scope>
    <source>
        <strain evidence="2">AVDCRST_MAG49</strain>
    </source>
</reference>
<evidence type="ECO:0000256" key="1">
    <source>
        <dbReference type="SAM" id="MobiDB-lite"/>
    </source>
</evidence>
<feature type="compositionally biased region" description="Basic residues" evidence="1">
    <location>
        <begin position="247"/>
        <end position="260"/>
    </location>
</feature>
<feature type="compositionally biased region" description="Low complexity" evidence="1">
    <location>
        <begin position="138"/>
        <end position="153"/>
    </location>
</feature>
<feature type="compositionally biased region" description="Basic residues" evidence="1">
    <location>
        <begin position="32"/>
        <end position="46"/>
    </location>
</feature>
<protein>
    <submittedName>
        <fullName evidence="2">Starvation sensing protein RspA</fullName>
    </submittedName>
</protein>
<feature type="compositionally biased region" description="Low complexity" evidence="1">
    <location>
        <begin position="272"/>
        <end position="292"/>
    </location>
</feature>
<feature type="compositionally biased region" description="Basic and acidic residues" evidence="1">
    <location>
        <begin position="1"/>
        <end position="11"/>
    </location>
</feature>
<feature type="non-terminal residue" evidence="2">
    <location>
        <position position="1"/>
    </location>
</feature>
<feature type="compositionally biased region" description="Pro residues" evidence="1">
    <location>
        <begin position="236"/>
        <end position="246"/>
    </location>
</feature>
<feature type="compositionally biased region" description="Basic and acidic residues" evidence="1">
    <location>
        <begin position="261"/>
        <end position="270"/>
    </location>
</feature>
<feature type="compositionally biased region" description="Basic residues" evidence="1">
    <location>
        <begin position="56"/>
        <end position="66"/>
    </location>
</feature>
<feature type="compositionally biased region" description="Low complexity" evidence="1">
    <location>
        <begin position="21"/>
        <end position="31"/>
    </location>
</feature>
<organism evidence="2">
    <name type="scientific">uncultured Thermomicrobiales bacterium</name>
    <dbReference type="NCBI Taxonomy" id="1645740"/>
    <lineage>
        <taxon>Bacteria</taxon>
        <taxon>Pseudomonadati</taxon>
        <taxon>Thermomicrobiota</taxon>
        <taxon>Thermomicrobia</taxon>
        <taxon>Thermomicrobiales</taxon>
        <taxon>environmental samples</taxon>
    </lineage>
</organism>
<evidence type="ECO:0000313" key="2">
    <source>
        <dbReference type="EMBL" id="CAA9556778.1"/>
    </source>
</evidence>
<feature type="region of interest" description="Disordered" evidence="1">
    <location>
        <begin position="113"/>
        <end position="390"/>
    </location>
</feature>
<feature type="compositionally biased region" description="Basic and acidic residues" evidence="1">
    <location>
        <begin position="196"/>
        <end position="224"/>
    </location>
</feature>
<accession>A0A6J4UQ71</accession>
<sequence length="390" mass="43351">GPDRPQPDRRPSAPGARRHPGLGAVRRAAAAPHHRRPGDHHRAGRHPARDREGRNQRARALRRRLRDVHAASPDGRHRGRGVPQAVPGRPRPRRHRGHLADLVRQLLLAVGAGPQQRDVRRRHGPLGHQGQAGEHARPPAARRQGAARGPALRPRVRTRPAGGRGAGACPDGAGLPLPPRPGRRARLQHLRRERGHRCPDRRRPQRDGPDRLHPEAHQPPRPEPDAVGAVRLLPRRAPPLRPSPQPPRRRGRAAPRHPRARPTDPGDRPRPGARALQALLPRGPLRPRGQRLLPPPPPADLDPDRDGRTLCQPGRVPAADPGTPDRLHPGPHLRHRGPHPGPQARRALRVLRRPHRLARPWRRLARRPCRQPPARPGRPELRHPGVLPLP</sequence>